<dbReference type="SUPFAM" id="SSF160379">
    <property type="entry name" value="SP0830-like"/>
    <property type="match status" value="1"/>
</dbReference>
<gene>
    <name evidence="1" type="ORF">SAMN05421847_0130</name>
</gene>
<dbReference type="RefSeq" id="WP_103912195.1">
    <property type="nucleotide sequence ID" value="NZ_FNUS01000001.1"/>
</dbReference>
<name>A0A1H5SFL0_9FLAO</name>
<dbReference type="PIRSF" id="PIRSF008502">
    <property type="entry name" value="UCP008502"/>
    <property type="match status" value="1"/>
</dbReference>
<protein>
    <submittedName>
        <fullName evidence="1">Uncharacterized conserved protein, DUF1697 family</fullName>
    </submittedName>
</protein>
<accession>A0A1H5SFL0</accession>
<dbReference type="Gene3D" id="3.30.70.1280">
    <property type="entry name" value="SP0830-like domains"/>
    <property type="match status" value="1"/>
</dbReference>
<organism evidence="1 2">
    <name type="scientific">Halpernia humi</name>
    <dbReference type="NCBI Taxonomy" id="493375"/>
    <lineage>
        <taxon>Bacteria</taxon>
        <taxon>Pseudomonadati</taxon>
        <taxon>Bacteroidota</taxon>
        <taxon>Flavobacteriia</taxon>
        <taxon>Flavobacteriales</taxon>
        <taxon>Weeksellaceae</taxon>
        <taxon>Chryseobacterium group</taxon>
        <taxon>Halpernia</taxon>
    </lineage>
</organism>
<keyword evidence="2" id="KW-1185">Reference proteome</keyword>
<dbReference type="InterPro" id="IPR012545">
    <property type="entry name" value="DUF1697"/>
</dbReference>
<sequence length="179" mass="20660">MSINERHCAFLRGVNVNGNRMKMQEVCNVFKSCGASDVTSVLATGNIIFKSQEETEILKIKLESALSKYFNYKAHIFIKTISEIENIYANNPFIKEENHHIYCFITLPFLEVELLEKFKKSKKLRFEKAEIVKQNFYWKVPKGETLNSDFGKILGNQSLKTSLTSRNINTIEKIIAKIN</sequence>
<dbReference type="PANTHER" id="PTHR36439:SF1">
    <property type="entry name" value="DUF1697 DOMAIN-CONTAINING PROTEIN"/>
    <property type="match status" value="1"/>
</dbReference>
<proteinExistence type="predicted"/>
<dbReference type="Proteomes" id="UP000236738">
    <property type="component" value="Unassembled WGS sequence"/>
</dbReference>
<evidence type="ECO:0000313" key="2">
    <source>
        <dbReference type="Proteomes" id="UP000236738"/>
    </source>
</evidence>
<dbReference type="Gene3D" id="3.30.70.1260">
    <property type="entry name" value="bacterial protein sp0830 like"/>
    <property type="match status" value="1"/>
</dbReference>
<dbReference type="AlphaFoldDB" id="A0A1H5SFL0"/>
<evidence type="ECO:0000313" key="1">
    <source>
        <dbReference type="EMBL" id="SEF49382.1"/>
    </source>
</evidence>
<dbReference type="OrthoDB" id="9806494at2"/>
<dbReference type="EMBL" id="FNUS01000001">
    <property type="protein sequence ID" value="SEF49382.1"/>
    <property type="molecule type" value="Genomic_DNA"/>
</dbReference>
<dbReference type="Pfam" id="PF08002">
    <property type="entry name" value="DUF1697"/>
    <property type="match status" value="1"/>
</dbReference>
<dbReference type="PANTHER" id="PTHR36439">
    <property type="entry name" value="BLL4334 PROTEIN"/>
    <property type="match status" value="1"/>
</dbReference>
<reference evidence="2" key="1">
    <citation type="submission" date="2016-10" db="EMBL/GenBank/DDBJ databases">
        <authorList>
            <person name="Varghese N."/>
            <person name="Submissions S."/>
        </authorList>
    </citation>
    <scope>NUCLEOTIDE SEQUENCE [LARGE SCALE GENOMIC DNA]</scope>
    <source>
        <strain evidence="2">DSM 21580</strain>
    </source>
</reference>